<accession>A0A8B6M9F7</accession>
<reference evidence="3 4" key="1">
    <citation type="submission" date="2019-05" db="EMBL/GenBank/DDBJ databases">
        <authorList>
            <person name="Farhan Ul Haque M."/>
        </authorList>
    </citation>
    <scope>NUCLEOTIDE SEQUENCE [LARGE SCALE GENOMIC DNA]</scope>
    <source>
        <strain evidence="3">2</strain>
    </source>
</reference>
<dbReference type="SUPFAM" id="SSF50882">
    <property type="entry name" value="beta-Barrel protease inhibitors"/>
    <property type="match status" value="2"/>
</dbReference>
<evidence type="ECO:0000313" key="4">
    <source>
        <dbReference type="Proteomes" id="UP000485880"/>
    </source>
</evidence>
<dbReference type="Pfam" id="PF02974">
    <property type="entry name" value="Inh"/>
    <property type="match status" value="2"/>
</dbReference>
<comment type="caution">
    <text evidence="3">The sequence shown here is derived from an EMBL/GenBank/DDBJ whole genome shotgun (WGS) entry which is preliminary data.</text>
</comment>
<feature type="domain" description="Alkaline proteinase inhibitor/ Outer membrane lipoprotein Omp19" evidence="2">
    <location>
        <begin position="112"/>
        <end position="205"/>
    </location>
</feature>
<dbReference type="InterPro" id="IPR021140">
    <property type="entry name" value="Inh/Omp19"/>
</dbReference>
<dbReference type="AlphaFoldDB" id="A0A8B6M9F7"/>
<keyword evidence="1" id="KW-0732">Signal</keyword>
<dbReference type="Gene3D" id="2.40.128.10">
    <property type="match status" value="2"/>
</dbReference>
<dbReference type="EMBL" id="CABFMQ020000088">
    <property type="protein sequence ID" value="VTZ51121.1"/>
    <property type="molecule type" value="Genomic_DNA"/>
</dbReference>
<keyword evidence="4" id="KW-1185">Reference proteome</keyword>
<dbReference type="GO" id="GO:0004866">
    <property type="term" value="F:endopeptidase inhibitor activity"/>
    <property type="evidence" value="ECO:0007669"/>
    <property type="project" value="InterPro"/>
</dbReference>
<sequence length="331" mass="35528">MSDVFVTQNLVRNVGKFLANPSRFPRRFRLASRAARPNRVEAPHPYWRRAAFLYSLFGSCANPARALSAIMRHKLRNKAVRAGPPLRSLLLGLASWGLALSASPLCALTLDSPQAVLGQWELSLEGSNKTCRLTLRGEQIHGGFYIGMPAGCRRALPVLSNIVAWGLPDSAHLDLADVNGAPLLYFTMENDALVATGTQGETYRLTFVVSAPGHAAAAPDALRLDAAPPAAAPVKAAPLRSADVPGRYAVLREGGRDTGCMVTLDVGGKAFLSPACRDQGIVIFDPMGWRLAGGRLVLRARKGHTAQLDLQPDGSWLKDPKDAKSLALKKL</sequence>
<gene>
    <name evidence="3" type="ORF">MPC4_300041</name>
</gene>
<feature type="domain" description="Alkaline proteinase inhibitor/ Outer membrane lipoprotein Omp19" evidence="2">
    <location>
        <begin position="242"/>
        <end position="330"/>
    </location>
</feature>
<name>A0A8B6M9F7_METTU</name>
<evidence type="ECO:0000256" key="1">
    <source>
        <dbReference type="ARBA" id="ARBA00022729"/>
    </source>
</evidence>
<proteinExistence type="predicted"/>
<organism evidence="3 4">
    <name type="scientific">Methylocella tundrae</name>
    <dbReference type="NCBI Taxonomy" id="227605"/>
    <lineage>
        <taxon>Bacteria</taxon>
        <taxon>Pseudomonadati</taxon>
        <taxon>Pseudomonadota</taxon>
        <taxon>Alphaproteobacteria</taxon>
        <taxon>Hyphomicrobiales</taxon>
        <taxon>Beijerinckiaceae</taxon>
        <taxon>Methylocella</taxon>
    </lineage>
</organism>
<protein>
    <recommendedName>
        <fullName evidence="2">Alkaline proteinase inhibitor/ Outer membrane lipoprotein Omp19 domain-containing protein</fullName>
    </recommendedName>
</protein>
<dbReference type="InterPro" id="IPR016085">
    <property type="entry name" value="Protease_inh_B-barrel_dom"/>
</dbReference>
<evidence type="ECO:0000313" key="3">
    <source>
        <dbReference type="EMBL" id="VTZ51121.1"/>
    </source>
</evidence>
<dbReference type="Proteomes" id="UP000485880">
    <property type="component" value="Unassembled WGS sequence"/>
</dbReference>
<evidence type="ECO:0000259" key="2">
    <source>
        <dbReference type="Pfam" id="PF02974"/>
    </source>
</evidence>